<dbReference type="Proteomes" id="UP001218034">
    <property type="component" value="Chromosome"/>
</dbReference>
<organism evidence="1 2">
    <name type="scientific">Candidatus Nanohalococcus occultus</name>
    <dbReference type="NCBI Taxonomy" id="2978047"/>
    <lineage>
        <taxon>Archaea</taxon>
        <taxon>Candidatus Nanohalarchaeota</taxon>
        <taxon>Candidatus Nanohalarchaeota incertae sedis</taxon>
        <taxon>Candidatus Nanohalococcus</taxon>
    </lineage>
</organism>
<evidence type="ECO:0000313" key="2">
    <source>
        <dbReference type="Proteomes" id="UP001218034"/>
    </source>
</evidence>
<keyword evidence="2" id="KW-1185">Reference proteome</keyword>
<protein>
    <submittedName>
        <fullName evidence="1">Uncharacterized protein</fullName>
    </submittedName>
</protein>
<sequence>MDADSKSLEVASSVKLECDSDGSGCPVSRWTARLSVPASAQIQDVSSENGEVLDYERTGNTLTVRTETPPTRSELINVEYVIDRNAQKVTENLYTRSISLPGFSGEQTSGTLTVQDFISARSGNGFRYSVDKNTVNFTGTGATNFVTAFGQGDKAEYFEFFGKPVENSSKAYKISVGTLGVTNRFERFPAAVIDTSVYNRTVNEWSAGQYTNATIYLRDGLGEDEKPVLAHETVHGLNDQALGWRSRSSWFDEGTAKYVEFLVRKSSGDYTREVFGEPVSYTRNREGRRYRYTLPSEGDKDRLWAYYESNSSWMKNWGPKQGNREFGYAYSELVVRNYVRNGGRLSQLYQDIRDESYRTDEEKWRGLSKYVDTTPCKYESRDRFDSCLDELNSFDYPVYTVTDIKKTNRSLNVQQLEVEEPEPVRRPESIEVQRASSWLDGFFESLMGFLNSWK</sequence>
<gene>
    <name evidence="1" type="ORF">SVXNc_0660</name>
</gene>
<reference evidence="1 2" key="1">
    <citation type="submission" date="2022-09" db="EMBL/GenBank/DDBJ databases">
        <title>Xylan utilization by haloarchaea-nanohaloarchaea associations.</title>
        <authorList>
            <person name="Yakimov M."/>
        </authorList>
    </citation>
    <scope>NUCLEOTIDE SEQUENCE [LARGE SCALE GENOMIC DNA]</scope>
    <source>
        <strain evidence="1 2">SVXNc</strain>
    </source>
</reference>
<evidence type="ECO:0000313" key="1">
    <source>
        <dbReference type="EMBL" id="WEL19674.1"/>
    </source>
</evidence>
<accession>A0ABY8CJ60</accession>
<proteinExistence type="predicted"/>
<dbReference type="EMBL" id="CP104395">
    <property type="protein sequence ID" value="WEL19674.1"/>
    <property type="molecule type" value="Genomic_DNA"/>
</dbReference>
<name>A0ABY8CJ60_9ARCH</name>